<dbReference type="GO" id="GO:0005635">
    <property type="term" value="C:nuclear envelope"/>
    <property type="evidence" value="ECO:0007669"/>
    <property type="project" value="TreeGrafter"/>
</dbReference>
<accession>A0A6P8RUF1</accession>
<dbReference type="SUPFAM" id="SSF74853">
    <property type="entry name" value="Lamin A/C globular tail domain"/>
    <property type="match status" value="1"/>
</dbReference>
<proteinExistence type="predicted"/>
<dbReference type="Pfam" id="PF00932">
    <property type="entry name" value="LTD"/>
    <property type="match status" value="1"/>
</dbReference>
<sequence>MTSIIRAFLGGGNAAHNSSSEKSQLQELIERFHNYIQNVKLMRSQLRETEPLPQIRCLEDEIIDIQKKYTQELNALRDQLDLCCRNQVRAEVNRQKNSQLAINFQNRIMELSKELLVKDEDLRNLQLLVAQKEADLWEARFATTTPSSVQLQLTRKELEVLHKCLLMVQQKYQEEFSLRLQLQDQVTNLRKQLEYQKGSHLQFLELKMQLKDKQIMLGRAQEENLSLQQHTEELTAEVTALEKQLVSEETDNRIVIEKLELANMKSHRHIQALEARLEEMQDILLTKIKELETFQETSISLHNEIESLKAMLDEEEKQQNLYQLPLQKKTPEQSKTTLHDSTSTTVKRPRFSKSADILWSQEKKNAAAVGYNELPQRPASVPIFHKRDKLKVRPGQTHVYVNTLFKHSKNEIKEKKHRRRELSKDNRYDTVISSAIGNMKITEVDPNGLCVRVSNTSEREDDIGDYILQQNVGGHPVTKYRFPPKIRVKAQTTVTVWAAIANMFHNPPTEFVWKEQNMFGTGTEYTTILCKPNGHAVAWYTPKHWSTSAVWNQYDSVDKLTNETKELSLHELSIQTDEEPRSFIAKSESELSTEEGEEVFDWSISAQWSKSQIVAEYPTKAIQSSMEIKEEKPAVEVCRSMKMKSKPSSPITEETTVVPMEEHLPVLFQREEKSPMLLPPTSSPWTQSPTSPTHPDYSISRALPMGNDGSSFCRQARTQITCDPEPDNLYAGGRTGKGLGIHKKCNKGLVQSAKGIKGTLKIYIPGSFLPIYEQHKRALELLHSVQNLSFQPPMPHPPPYSSW</sequence>
<dbReference type="KEGG" id="gsh:117364308"/>
<reference evidence="4" key="1">
    <citation type="submission" date="2025-08" db="UniProtKB">
        <authorList>
            <consortium name="RefSeq"/>
        </authorList>
    </citation>
    <scope>IDENTIFICATION</scope>
</reference>
<dbReference type="InterPro" id="IPR036415">
    <property type="entry name" value="Lamin_tail_dom_sf"/>
</dbReference>
<dbReference type="GO" id="GO:0005737">
    <property type="term" value="C:cytoplasm"/>
    <property type="evidence" value="ECO:0007669"/>
    <property type="project" value="TreeGrafter"/>
</dbReference>
<dbReference type="RefSeq" id="XP_033809280.1">
    <property type="nucleotide sequence ID" value="XM_033953389.1"/>
</dbReference>
<dbReference type="InParanoid" id="A0A6P8RUF1"/>
<dbReference type="CTD" id="160492"/>
<dbReference type="InterPro" id="IPR001322">
    <property type="entry name" value="Lamin_tail_dom"/>
</dbReference>
<keyword evidence="3" id="KW-1185">Reference proteome</keyword>
<dbReference type="Proteomes" id="UP000515159">
    <property type="component" value="Chromosome 7"/>
</dbReference>
<feature type="coiled-coil region" evidence="1">
    <location>
        <begin position="217"/>
        <end position="318"/>
    </location>
</feature>
<evidence type="ECO:0000313" key="3">
    <source>
        <dbReference type="Proteomes" id="UP000515159"/>
    </source>
</evidence>
<name>A0A6P8RUF1_GEOSA</name>
<dbReference type="Gene3D" id="2.60.40.1260">
    <property type="entry name" value="Lamin Tail domain"/>
    <property type="match status" value="1"/>
</dbReference>
<dbReference type="OrthoDB" id="102442at2759"/>
<dbReference type="InterPro" id="IPR042840">
    <property type="entry name" value="LMNTD1"/>
</dbReference>
<evidence type="ECO:0000313" key="4">
    <source>
        <dbReference type="RefSeq" id="XP_033809280.1"/>
    </source>
</evidence>
<dbReference type="PANTHER" id="PTHR47012:SF1">
    <property type="entry name" value="LAMIN TAIL DOMAIN-CONTAINING PROTEIN 1"/>
    <property type="match status" value="1"/>
</dbReference>
<gene>
    <name evidence="4" type="primary">LMNTD1</name>
</gene>
<keyword evidence="1" id="KW-0175">Coiled coil</keyword>
<feature type="domain" description="LTD" evidence="2">
    <location>
        <begin position="427"/>
        <end position="544"/>
    </location>
</feature>
<evidence type="ECO:0000259" key="2">
    <source>
        <dbReference type="PROSITE" id="PS51841"/>
    </source>
</evidence>
<organism evidence="3 4">
    <name type="scientific">Geotrypetes seraphini</name>
    <name type="common">Gaboon caecilian</name>
    <name type="synonym">Caecilia seraphini</name>
    <dbReference type="NCBI Taxonomy" id="260995"/>
    <lineage>
        <taxon>Eukaryota</taxon>
        <taxon>Metazoa</taxon>
        <taxon>Chordata</taxon>
        <taxon>Craniata</taxon>
        <taxon>Vertebrata</taxon>
        <taxon>Euteleostomi</taxon>
        <taxon>Amphibia</taxon>
        <taxon>Gymnophiona</taxon>
        <taxon>Geotrypetes</taxon>
    </lineage>
</organism>
<dbReference type="PROSITE" id="PS51841">
    <property type="entry name" value="LTD"/>
    <property type="match status" value="1"/>
</dbReference>
<dbReference type="PANTHER" id="PTHR47012">
    <property type="entry name" value="LAMIN TAIL DOMAIN-CONTAINING PROTEIN 1"/>
    <property type="match status" value="1"/>
</dbReference>
<evidence type="ECO:0000256" key="1">
    <source>
        <dbReference type="SAM" id="Coils"/>
    </source>
</evidence>
<protein>
    <submittedName>
        <fullName evidence="4">Lamin tail domain-containing protein 1 isoform X1</fullName>
    </submittedName>
</protein>
<dbReference type="AlphaFoldDB" id="A0A6P8RUF1"/>
<dbReference type="GeneID" id="117364308"/>